<accession>A0A6P7S588</accession>
<reference evidence="5" key="1">
    <citation type="submission" date="2025-08" db="UniProtKB">
        <authorList>
            <consortium name="RefSeq"/>
        </authorList>
    </citation>
    <scope>IDENTIFICATION</scope>
</reference>
<keyword evidence="2" id="KW-0472">Membrane</keyword>
<organism evidence="4 5">
    <name type="scientific">Octopus sinensis</name>
    <name type="common">East Asian common octopus</name>
    <dbReference type="NCBI Taxonomy" id="2607531"/>
    <lineage>
        <taxon>Eukaryota</taxon>
        <taxon>Metazoa</taxon>
        <taxon>Spiralia</taxon>
        <taxon>Lophotrochozoa</taxon>
        <taxon>Mollusca</taxon>
        <taxon>Cephalopoda</taxon>
        <taxon>Coleoidea</taxon>
        <taxon>Octopodiformes</taxon>
        <taxon>Octopoda</taxon>
        <taxon>Incirrata</taxon>
        <taxon>Octopodidae</taxon>
        <taxon>Octopus</taxon>
    </lineage>
</organism>
<evidence type="ECO:0000256" key="2">
    <source>
        <dbReference type="SAM" id="Phobius"/>
    </source>
</evidence>
<feature type="transmembrane region" description="Helical" evidence="2">
    <location>
        <begin position="25"/>
        <end position="49"/>
    </location>
</feature>
<dbReference type="KEGG" id="osn:115209205"/>
<evidence type="ECO:0000259" key="3">
    <source>
        <dbReference type="Pfam" id="PF13843"/>
    </source>
</evidence>
<dbReference type="PANTHER" id="PTHR47055:SF3">
    <property type="entry name" value="PHORBOL-ESTER_DAG-TYPE DOMAIN-CONTAINING PROTEIN"/>
    <property type="match status" value="1"/>
</dbReference>
<keyword evidence="2" id="KW-0812">Transmembrane</keyword>
<dbReference type="InterPro" id="IPR052638">
    <property type="entry name" value="PiggyBac_TE-derived"/>
</dbReference>
<gene>
    <name evidence="5" type="primary">LOC115209205</name>
</gene>
<dbReference type="AlphaFoldDB" id="A0A6P7S588"/>
<feature type="domain" description="PiggyBac transposable element-derived protein" evidence="3">
    <location>
        <begin position="42"/>
        <end position="186"/>
    </location>
</feature>
<evidence type="ECO:0000313" key="5">
    <source>
        <dbReference type="RefSeq" id="XP_029633316.1"/>
    </source>
</evidence>
<keyword evidence="2" id="KW-1133">Transmembrane helix</keyword>
<dbReference type="Proteomes" id="UP000515154">
    <property type="component" value="Linkage group LG3"/>
</dbReference>
<proteinExistence type="predicted"/>
<dbReference type="PANTHER" id="PTHR47055">
    <property type="entry name" value="DDE_TNP_1_7 DOMAIN-CONTAINING PROTEIN"/>
    <property type="match status" value="1"/>
</dbReference>
<name>A0A6P7S588_9MOLL</name>
<sequence>MAIIRVDCCRWKNVLKLNLDNFGYIGFHVDALINFPSLLITFFTSFNLLEEIQRRGHSATDTVRSNRSEKYSLTKVKQSVNCARVTEEHFLEKDSSILVAMWNDNGVAIVGSNQFAVHSIKQVPRWSIAERKQVLIQMPSVIGKYNLGGVDRLDQNISQYRITIRRENGISHFCPTLLNVCMNNAWLFSRERSYKEDLLASTRQTVQYLLKKYGTPLMNPRRQKSSMHLEQVSMRKNMTT</sequence>
<evidence type="ECO:0000313" key="4">
    <source>
        <dbReference type="Proteomes" id="UP000515154"/>
    </source>
</evidence>
<dbReference type="InterPro" id="IPR029526">
    <property type="entry name" value="PGBD"/>
</dbReference>
<dbReference type="Pfam" id="PF13843">
    <property type="entry name" value="DDE_Tnp_1_7"/>
    <property type="match status" value="1"/>
</dbReference>
<dbReference type="GO" id="GO:0043565">
    <property type="term" value="F:sequence-specific DNA binding"/>
    <property type="evidence" value="ECO:0007669"/>
    <property type="project" value="TreeGrafter"/>
</dbReference>
<dbReference type="RefSeq" id="XP_029633316.1">
    <property type="nucleotide sequence ID" value="XM_029777456.1"/>
</dbReference>
<evidence type="ECO:0000256" key="1">
    <source>
        <dbReference type="SAM" id="MobiDB-lite"/>
    </source>
</evidence>
<protein>
    <submittedName>
        <fullName evidence="5">PiggyBac transposable element-derived protein 3-like</fullName>
    </submittedName>
</protein>
<keyword evidence="4" id="KW-1185">Reference proteome</keyword>
<feature type="region of interest" description="Disordered" evidence="1">
    <location>
        <begin position="220"/>
        <end position="240"/>
    </location>
</feature>